<dbReference type="SUPFAM" id="SSF53448">
    <property type="entry name" value="Nucleotide-diphospho-sugar transferases"/>
    <property type="match status" value="1"/>
</dbReference>
<dbReference type="CDD" id="cd00761">
    <property type="entry name" value="Glyco_tranf_GTA_type"/>
    <property type="match status" value="1"/>
</dbReference>
<sequence length="267" mass="29897">MRPTLDVIIPCYNSAATLQAAVESAVSQPAVENVWLIDDASIDDTRLIMSDLTAIHPKVRCEYMLENGGAAKARNWGAMQSQADFIAFLDADDVYENNVLNATYLGLEAYSYLSLVRLKLRPVGFPEHYLNHPQFPTAWERLQMTGGGNTVFRRSIFLACGGFPQDELFRIFGGEDAALSIALTRNSVVGYLFEERDPAVRHNYRPGIHAERLLDAELFGKTIPGLTIDHQNEAEAVTRRIGRRLQEVKAHSTFEEAGTMPLYPEYE</sequence>
<evidence type="ECO:0000313" key="3">
    <source>
        <dbReference type="EMBL" id="UNV86978.1"/>
    </source>
</evidence>
<evidence type="ECO:0000259" key="1">
    <source>
        <dbReference type="Pfam" id="PF00535"/>
    </source>
</evidence>
<dbReference type="EMBL" id="CP094242">
    <property type="protein sequence ID" value="UNV86978.1"/>
    <property type="molecule type" value="Genomic_DNA"/>
</dbReference>
<dbReference type="PANTHER" id="PTHR43685:SF2">
    <property type="entry name" value="GLYCOSYLTRANSFERASE 2-LIKE DOMAIN-CONTAINING PROTEIN"/>
    <property type="match status" value="1"/>
</dbReference>
<feature type="domain" description="Glycosyltransferase 2-like" evidence="1">
    <location>
        <begin position="7"/>
        <end position="112"/>
    </location>
</feature>
<keyword evidence="2" id="KW-0808">Transferase</keyword>
<name>A0A0C1GPX0_9NEIS</name>
<evidence type="ECO:0000313" key="4">
    <source>
        <dbReference type="Proteomes" id="UP000031390"/>
    </source>
</evidence>
<dbReference type="PANTHER" id="PTHR43685">
    <property type="entry name" value="GLYCOSYLTRANSFERASE"/>
    <property type="match status" value="1"/>
</dbReference>
<dbReference type="Proteomes" id="UP000031390">
    <property type="component" value="Unassembled WGS sequence"/>
</dbReference>
<dbReference type="EMBL" id="JUFZ01000055">
    <property type="protein sequence ID" value="KIC07431.1"/>
    <property type="molecule type" value="Genomic_DNA"/>
</dbReference>
<gene>
    <name evidence="2" type="ORF">MCC93_14100</name>
    <name evidence="3" type="ORF">MON37_10015</name>
</gene>
<protein>
    <submittedName>
        <fullName evidence="2 3">Glycosyltransferase</fullName>
    </submittedName>
</protein>
<proteinExistence type="predicted"/>
<dbReference type="Pfam" id="PF00535">
    <property type="entry name" value="Glycos_transf_2"/>
    <property type="match status" value="1"/>
</dbReference>
<evidence type="ECO:0000313" key="5">
    <source>
        <dbReference type="Proteomes" id="UP000829504"/>
    </source>
</evidence>
<accession>A0A0C1GPX0</accession>
<dbReference type="Proteomes" id="UP000829504">
    <property type="component" value="Chromosome"/>
</dbReference>
<keyword evidence="5" id="KW-1185">Reference proteome</keyword>
<dbReference type="PATRIC" id="fig|1056807.3.peg.1358"/>
<dbReference type="RefSeq" id="WP_039407660.1">
    <property type="nucleotide sequence ID" value="NZ_CP094242.1"/>
</dbReference>
<dbReference type="AlphaFoldDB" id="A0A0C1GPX0"/>
<reference evidence="2 4" key="1">
    <citation type="submission" date="2014-12" db="EMBL/GenBank/DDBJ databases">
        <title>Genome sequence of Morococcus cerebrosus.</title>
        <authorList>
            <person name="Shin S.-K."/>
            <person name="Yi H."/>
        </authorList>
    </citation>
    <scope>NUCLEOTIDE SEQUENCE [LARGE SCALE GENOMIC DNA]</scope>
    <source>
        <strain evidence="2 4">CIP 81.93</strain>
    </source>
</reference>
<organism evidence="2 4">
    <name type="scientific">Morococcus cerebrosus</name>
    <dbReference type="NCBI Taxonomy" id="1056807"/>
    <lineage>
        <taxon>Bacteria</taxon>
        <taxon>Pseudomonadati</taxon>
        <taxon>Pseudomonadota</taxon>
        <taxon>Betaproteobacteria</taxon>
        <taxon>Neisseriales</taxon>
        <taxon>Neisseriaceae</taxon>
        <taxon>Morococcus</taxon>
    </lineage>
</organism>
<dbReference type="GO" id="GO:0016740">
    <property type="term" value="F:transferase activity"/>
    <property type="evidence" value="ECO:0007669"/>
    <property type="project" value="UniProtKB-KW"/>
</dbReference>
<evidence type="ECO:0000313" key="2">
    <source>
        <dbReference type="EMBL" id="KIC07431.1"/>
    </source>
</evidence>
<dbReference type="InterPro" id="IPR029044">
    <property type="entry name" value="Nucleotide-diphossugar_trans"/>
</dbReference>
<dbReference type="InterPro" id="IPR001173">
    <property type="entry name" value="Glyco_trans_2-like"/>
</dbReference>
<reference evidence="3 5" key="2">
    <citation type="submission" date="2022-03" db="EMBL/GenBank/DDBJ databases">
        <title>Genome sequencing of Morococcus cerebrosus.</title>
        <authorList>
            <person name="Baek M.-G."/>
            <person name="Yi H."/>
        </authorList>
    </citation>
    <scope>NUCLEOTIDE SEQUENCE [LARGE SCALE GENOMIC DNA]</scope>
    <source>
        <strain evidence="3 5">CIP 81.93</strain>
    </source>
</reference>
<dbReference type="InterPro" id="IPR050834">
    <property type="entry name" value="Glycosyltransf_2"/>
</dbReference>
<dbReference type="Gene3D" id="3.90.550.10">
    <property type="entry name" value="Spore Coat Polysaccharide Biosynthesis Protein SpsA, Chain A"/>
    <property type="match status" value="1"/>
</dbReference>